<evidence type="ECO:0000259" key="8">
    <source>
        <dbReference type="PROSITE" id="PS50928"/>
    </source>
</evidence>
<dbReference type="Proteomes" id="UP000004968">
    <property type="component" value="Unassembled WGS sequence"/>
</dbReference>
<feature type="transmembrane region" description="Helical" evidence="7">
    <location>
        <begin position="133"/>
        <end position="153"/>
    </location>
</feature>
<dbReference type="EMBL" id="ACIO01000316">
    <property type="protein sequence ID" value="EFC97989.1"/>
    <property type="molecule type" value="Genomic_DNA"/>
</dbReference>
<keyword evidence="6 7" id="KW-0472">Membrane</keyword>
<keyword evidence="2 7" id="KW-0813">Transport</keyword>
<dbReference type="AlphaFoldDB" id="D3AJK5"/>
<evidence type="ECO:0000313" key="9">
    <source>
        <dbReference type="EMBL" id="EFC97989.1"/>
    </source>
</evidence>
<dbReference type="InterPro" id="IPR035906">
    <property type="entry name" value="MetI-like_sf"/>
</dbReference>
<dbReference type="Pfam" id="PF00528">
    <property type="entry name" value="BPD_transp_1"/>
    <property type="match status" value="1"/>
</dbReference>
<reference evidence="9 10" key="1">
    <citation type="submission" date="2010-01" db="EMBL/GenBank/DDBJ databases">
        <authorList>
            <person name="Weinstock G."/>
            <person name="Sodergren E."/>
            <person name="Clifton S."/>
            <person name="Fulton L."/>
            <person name="Fulton B."/>
            <person name="Courtney L."/>
            <person name="Fronick C."/>
            <person name="Harrison M."/>
            <person name="Strong C."/>
            <person name="Farmer C."/>
            <person name="Delahaunty K."/>
            <person name="Markovic C."/>
            <person name="Hall O."/>
            <person name="Minx P."/>
            <person name="Tomlinson C."/>
            <person name="Mitreva M."/>
            <person name="Nelson J."/>
            <person name="Hou S."/>
            <person name="Wollam A."/>
            <person name="Pepin K.H."/>
            <person name="Johnson M."/>
            <person name="Bhonagiri V."/>
            <person name="Nash W.E."/>
            <person name="Warren W."/>
            <person name="Chinwalla A."/>
            <person name="Mardis E.R."/>
            <person name="Wilson R.K."/>
        </authorList>
    </citation>
    <scope>NUCLEOTIDE SEQUENCE [LARGE SCALE GENOMIC DNA]</scope>
    <source>
        <strain evidence="9 10">DSM 13479</strain>
    </source>
</reference>
<proteinExistence type="inferred from homology"/>
<dbReference type="GO" id="GO:0005886">
    <property type="term" value="C:plasma membrane"/>
    <property type="evidence" value="ECO:0007669"/>
    <property type="project" value="UniProtKB-SubCell"/>
</dbReference>
<dbReference type="InterPro" id="IPR000515">
    <property type="entry name" value="MetI-like"/>
</dbReference>
<comment type="caution">
    <text evidence="9">The sequence shown here is derived from an EMBL/GenBank/DDBJ whole genome shotgun (WGS) entry which is preliminary data.</text>
</comment>
<accession>D3AJK5</accession>
<evidence type="ECO:0000256" key="1">
    <source>
        <dbReference type="ARBA" id="ARBA00004651"/>
    </source>
</evidence>
<dbReference type="HOGENOM" id="CLU_1558525_0_0_9"/>
<evidence type="ECO:0000256" key="2">
    <source>
        <dbReference type="ARBA" id="ARBA00022448"/>
    </source>
</evidence>
<feature type="domain" description="ABC transmembrane type-1" evidence="8">
    <location>
        <begin position="68"/>
        <end position="173"/>
    </location>
</feature>
<keyword evidence="4 7" id="KW-0812">Transmembrane</keyword>
<feature type="transmembrane region" description="Helical" evidence="7">
    <location>
        <begin position="103"/>
        <end position="127"/>
    </location>
</feature>
<dbReference type="PANTHER" id="PTHR43744:SF8">
    <property type="entry name" value="SN-GLYCEROL-3-PHOSPHATE TRANSPORT SYSTEM PERMEASE PROTEIN UGPE"/>
    <property type="match status" value="1"/>
</dbReference>
<comment type="similarity">
    <text evidence="7">Belongs to the binding-protein-dependent transport system permease family.</text>
</comment>
<dbReference type="GO" id="GO:0055085">
    <property type="term" value="P:transmembrane transport"/>
    <property type="evidence" value="ECO:0007669"/>
    <property type="project" value="InterPro"/>
</dbReference>
<dbReference type="Gene3D" id="1.10.3720.10">
    <property type="entry name" value="MetI-like"/>
    <property type="match status" value="1"/>
</dbReference>
<name>D3AJK5_9FIRM</name>
<keyword evidence="3" id="KW-1003">Cell membrane</keyword>
<dbReference type="PANTHER" id="PTHR43744">
    <property type="entry name" value="ABC TRANSPORTER PERMEASE PROTEIN MG189-RELATED-RELATED"/>
    <property type="match status" value="1"/>
</dbReference>
<feature type="transmembrane region" description="Helical" evidence="7">
    <location>
        <begin position="73"/>
        <end position="91"/>
    </location>
</feature>
<evidence type="ECO:0000256" key="7">
    <source>
        <dbReference type="RuleBase" id="RU363032"/>
    </source>
</evidence>
<feature type="non-terminal residue" evidence="9">
    <location>
        <position position="173"/>
    </location>
</feature>
<dbReference type="SUPFAM" id="SSF161098">
    <property type="entry name" value="MetI-like"/>
    <property type="match status" value="1"/>
</dbReference>
<dbReference type="RefSeq" id="WP_006774263.1">
    <property type="nucleotide sequence ID" value="NZ_GG667678.1"/>
</dbReference>
<evidence type="ECO:0000256" key="6">
    <source>
        <dbReference type="ARBA" id="ARBA00023136"/>
    </source>
</evidence>
<keyword evidence="5 7" id="KW-1133">Transmembrane helix</keyword>
<evidence type="ECO:0000256" key="4">
    <source>
        <dbReference type="ARBA" id="ARBA00022692"/>
    </source>
</evidence>
<comment type="subcellular location">
    <subcellularLocation>
        <location evidence="1 7">Cell membrane</location>
        <topology evidence="1 7">Multi-pass membrane protein</topology>
    </subcellularLocation>
</comment>
<evidence type="ECO:0000256" key="5">
    <source>
        <dbReference type="ARBA" id="ARBA00022989"/>
    </source>
</evidence>
<evidence type="ECO:0000256" key="3">
    <source>
        <dbReference type="ARBA" id="ARBA00022475"/>
    </source>
</evidence>
<sequence>MKHLKKLPIHLILIGIGFFFLLPFIWMLSTALKTDQQVLINPPIWIPRPVMWENFVKAINYIPFFRYMGNTSLIAVLDVLGTVIACPLVAYGLSRLEWRGRDLLFFITIAVMMIPQEVTMVPTFILFNKIGLTGTYVPLFIQSFFGRPFMIFLMRQFFMNLPHDLEDAARVDG</sequence>
<organism evidence="9 10">
    <name type="scientific">Hungatella hathewayi DSM 13479</name>
    <dbReference type="NCBI Taxonomy" id="566550"/>
    <lineage>
        <taxon>Bacteria</taxon>
        <taxon>Bacillati</taxon>
        <taxon>Bacillota</taxon>
        <taxon>Clostridia</taxon>
        <taxon>Lachnospirales</taxon>
        <taxon>Lachnospiraceae</taxon>
        <taxon>Hungatella</taxon>
    </lineage>
</organism>
<gene>
    <name evidence="9" type="ORF">CLOSTHATH_03796</name>
</gene>
<dbReference type="PROSITE" id="PS50928">
    <property type="entry name" value="ABC_TM1"/>
    <property type="match status" value="1"/>
</dbReference>
<dbReference type="CDD" id="cd06261">
    <property type="entry name" value="TM_PBP2"/>
    <property type="match status" value="1"/>
</dbReference>
<protein>
    <recommendedName>
        <fullName evidence="8">ABC transmembrane type-1 domain-containing protein</fullName>
    </recommendedName>
</protein>
<feature type="transmembrane region" description="Helical" evidence="7">
    <location>
        <begin position="7"/>
        <end position="28"/>
    </location>
</feature>
<evidence type="ECO:0000313" key="10">
    <source>
        <dbReference type="Proteomes" id="UP000004968"/>
    </source>
</evidence>